<dbReference type="PANTHER" id="PTHR10039">
    <property type="entry name" value="AMELOGENIN"/>
    <property type="match status" value="1"/>
</dbReference>
<name>A0A9W8RUN3_9HYPO</name>
<dbReference type="InterPro" id="IPR027417">
    <property type="entry name" value="P-loop_NTPase"/>
</dbReference>
<protein>
    <recommendedName>
        <fullName evidence="7">NACHT domain-containing protein</fullName>
    </recommendedName>
</protein>
<evidence type="ECO:0000256" key="2">
    <source>
        <dbReference type="SAM" id="MobiDB-lite"/>
    </source>
</evidence>
<dbReference type="Proteomes" id="UP001152049">
    <property type="component" value="Unassembled WGS sequence"/>
</dbReference>
<gene>
    <name evidence="5" type="ORF">NW762_010189</name>
</gene>
<dbReference type="PANTHER" id="PTHR10039:SF5">
    <property type="entry name" value="NACHT DOMAIN-CONTAINING PROTEIN"/>
    <property type="match status" value="1"/>
</dbReference>
<sequence>MSGAEVLAGIGILCNAMQIVTFGRDALQVYRHMRDGGAPDPNLVAYLDKASASYKEMNERSGKALPLTMDQRQVLDIGEEGYKNLQEFRRKFDKSYVDEKSRGGFRGKFRLATSGIKALWRDRDFEDLEKNFQRHERLLQTRLIHRICSQADAAELLLHESFRHLDCGHQHIITQLAKGCTDLSNLILKQATEVKDHATEEHRATRTHMVDHLATTEQNLRSRMSDSEFQVRLQKQHEQLLASLRYPDMNNRKNQISENYPKTFNWIFGIDDSLETVTSTSSDSQSDGEYDEDSEDDEGDGNSDNESLDASSTTGHSVEPPRYTTWLKSESKMFWISGKPASGKSTLMKFIACSPLTKESLESWRSGTQILLHCFWKAGHEMQQNKRGMLLSLIHQVLLDRVDLNGQLWEEKPFVRQRWAHSDWALQELDDILRWALQTSRQAFCIFIDGLDESSEFEKLLWLPGKELTVLDKIMKLDDVKICISSREEDVFCCYFEDTERLRIHGLTGADIRRFADHQLQALPFSSKEDRFELLDTVVDRAEGVFLWVTLVLDSVTRGFRLNNDIGHLIQRVERTPTDLKRLFQDMWERSGDDGDIYRVVASRYFNLALAAREDCSVSAGTDSLISYAIASEDRTLESILDSDHELTETVLYARCNQVEKELRVVCHGLLDVVELEFSSITLTKGPTCLTSYTNRKVQFMHRSAVDFFNDTVSGK</sequence>
<dbReference type="InterPro" id="IPR056884">
    <property type="entry name" value="NPHP3-like_N"/>
</dbReference>
<keyword evidence="6" id="KW-1185">Reference proteome</keyword>
<evidence type="ECO:0000313" key="6">
    <source>
        <dbReference type="Proteomes" id="UP001152049"/>
    </source>
</evidence>
<accession>A0A9W8RUN3</accession>
<dbReference type="OrthoDB" id="5086500at2759"/>
<evidence type="ECO:0008006" key="7">
    <source>
        <dbReference type="Google" id="ProtNLM"/>
    </source>
</evidence>
<evidence type="ECO:0000313" key="5">
    <source>
        <dbReference type="EMBL" id="KAJ4253795.1"/>
    </source>
</evidence>
<dbReference type="Gene3D" id="3.40.50.300">
    <property type="entry name" value="P-loop containing nucleotide triphosphate hydrolases"/>
    <property type="match status" value="1"/>
</dbReference>
<dbReference type="EMBL" id="JAOQAZ010000023">
    <property type="protein sequence ID" value="KAJ4253795.1"/>
    <property type="molecule type" value="Genomic_DNA"/>
</dbReference>
<dbReference type="InterPro" id="IPR056693">
    <property type="entry name" value="DUF7791"/>
</dbReference>
<comment type="caution">
    <text evidence="5">The sequence shown here is derived from an EMBL/GenBank/DDBJ whole genome shotgun (WGS) entry which is preliminary data.</text>
</comment>
<organism evidence="5 6">
    <name type="scientific">Fusarium torreyae</name>
    <dbReference type="NCBI Taxonomy" id="1237075"/>
    <lineage>
        <taxon>Eukaryota</taxon>
        <taxon>Fungi</taxon>
        <taxon>Dikarya</taxon>
        <taxon>Ascomycota</taxon>
        <taxon>Pezizomycotina</taxon>
        <taxon>Sordariomycetes</taxon>
        <taxon>Hypocreomycetidae</taxon>
        <taxon>Hypocreales</taxon>
        <taxon>Nectriaceae</taxon>
        <taxon>Fusarium</taxon>
    </lineage>
</organism>
<keyword evidence="1" id="KW-0677">Repeat</keyword>
<dbReference type="AlphaFoldDB" id="A0A9W8RUN3"/>
<dbReference type="Pfam" id="PF25053">
    <property type="entry name" value="DUF7791"/>
    <property type="match status" value="1"/>
</dbReference>
<evidence type="ECO:0000259" key="4">
    <source>
        <dbReference type="Pfam" id="PF25053"/>
    </source>
</evidence>
<feature type="domain" description="DUF7791" evidence="4">
    <location>
        <begin position="597"/>
        <end position="711"/>
    </location>
</feature>
<feature type="compositionally biased region" description="Acidic residues" evidence="2">
    <location>
        <begin position="286"/>
        <end position="307"/>
    </location>
</feature>
<dbReference type="SUPFAM" id="SSF52540">
    <property type="entry name" value="P-loop containing nucleoside triphosphate hydrolases"/>
    <property type="match status" value="1"/>
</dbReference>
<evidence type="ECO:0000259" key="3">
    <source>
        <dbReference type="Pfam" id="PF24883"/>
    </source>
</evidence>
<proteinExistence type="predicted"/>
<dbReference type="Pfam" id="PF24883">
    <property type="entry name" value="NPHP3_N"/>
    <property type="match status" value="1"/>
</dbReference>
<reference evidence="5" key="1">
    <citation type="submission" date="2022-09" db="EMBL/GenBank/DDBJ databases">
        <title>Fusarium specimens isolated from Avocado Roots.</title>
        <authorList>
            <person name="Stajich J."/>
            <person name="Roper C."/>
            <person name="Heimlech-Rivalta G."/>
        </authorList>
    </citation>
    <scope>NUCLEOTIDE SEQUENCE</scope>
    <source>
        <strain evidence="5">CF00136</strain>
    </source>
</reference>
<feature type="region of interest" description="Disordered" evidence="2">
    <location>
        <begin position="277"/>
        <end position="322"/>
    </location>
</feature>
<feature type="domain" description="Nephrocystin 3-like N-terminal" evidence="3">
    <location>
        <begin position="319"/>
        <end position="487"/>
    </location>
</feature>
<evidence type="ECO:0000256" key="1">
    <source>
        <dbReference type="ARBA" id="ARBA00022737"/>
    </source>
</evidence>